<evidence type="ECO:0000256" key="1">
    <source>
        <dbReference type="SAM" id="SignalP"/>
    </source>
</evidence>
<organism evidence="3 4">
    <name type="scientific">Biomphalaria glabrata</name>
    <name type="common">Bloodfluke planorb</name>
    <name type="synonym">Freshwater snail</name>
    <dbReference type="NCBI Taxonomy" id="6526"/>
    <lineage>
        <taxon>Eukaryota</taxon>
        <taxon>Metazoa</taxon>
        <taxon>Spiralia</taxon>
        <taxon>Lophotrochozoa</taxon>
        <taxon>Mollusca</taxon>
        <taxon>Gastropoda</taxon>
        <taxon>Heterobranchia</taxon>
        <taxon>Euthyneura</taxon>
        <taxon>Panpulmonata</taxon>
        <taxon>Hygrophila</taxon>
        <taxon>Lymnaeoidea</taxon>
        <taxon>Planorbidae</taxon>
        <taxon>Biomphalaria</taxon>
    </lineage>
</organism>
<gene>
    <name evidence="3" type="primary">106066963</name>
</gene>
<dbReference type="VEuPathDB" id="VectorBase:BGLAX_035098"/>
<evidence type="ECO:0000313" key="4">
    <source>
        <dbReference type="Proteomes" id="UP000076420"/>
    </source>
</evidence>
<dbReference type="CDD" id="cd00037">
    <property type="entry name" value="CLECT"/>
    <property type="match status" value="1"/>
</dbReference>
<dbReference type="VEuPathDB" id="VectorBase:BGLB039421"/>
<dbReference type="EnsemblMetazoa" id="BGLB039421-RA">
    <property type="protein sequence ID" value="BGLB039421-PA"/>
    <property type="gene ID" value="BGLB039421"/>
</dbReference>
<evidence type="ECO:0000259" key="2">
    <source>
        <dbReference type="PROSITE" id="PS50041"/>
    </source>
</evidence>
<sequence length="346" mass="39135">MLIISLCVLYLASQVHAGVDLIASDDEQLLNTKVHVNVTPPYIIIGLATEVTVQCTFRRVELPSMISIVSLVIARANQTDQPLFHDLVSIDDVDGHAHNLSQDVNVVSGSIDNNGESTLQLKFRYPDSNLTGLFKCVVSGFDQIGKPVTEDAFIEVLPTSVTDLFEFIQTAKSNISALEKTVNQMQKCIDKFVVYNKSETFPSLASDFYASDLFQDHRYYLTKGIEIFNYTEAQSECERFEGYLLEIDSQDEFLFVQNFILKISTNKSVWTGATDDGHEGFWVNQHDARAGLSFDWYRTQPSPGLGSHCQCFSIWYDWKLGVCYCYYDSKQRFDASYVCEIPEPKC</sequence>
<dbReference type="InterPro" id="IPR016186">
    <property type="entry name" value="C-type_lectin-like/link_sf"/>
</dbReference>
<dbReference type="SUPFAM" id="SSF56436">
    <property type="entry name" value="C-type lectin-like"/>
    <property type="match status" value="1"/>
</dbReference>
<accession>A0A2C9M7F3</accession>
<dbReference type="SMART" id="SM00034">
    <property type="entry name" value="CLECT"/>
    <property type="match status" value="1"/>
</dbReference>
<evidence type="ECO:0000313" key="3">
    <source>
        <dbReference type="EnsemblMetazoa" id="BGLB039421-PA"/>
    </source>
</evidence>
<dbReference type="Pfam" id="PF00059">
    <property type="entry name" value="Lectin_C"/>
    <property type="match status" value="1"/>
</dbReference>
<name>A0A2C9M7F3_BIOGL</name>
<dbReference type="PANTHER" id="PTHR22803">
    <property type="entry name" value="MANNOSE, PHOSPHOLIPASE, LECTIN RECEPTOR RELATED"/>
    <property type="match status" value="1"/>
</dbReference>
<feature type="chain" id="PRO_5012745174" description="C-type lectin domain-containing protein" evidence="1">
    <location>
        <begin position="18"/>
        <end position="346"/>
    </location>
</feature>
<proteinExistence type="predicted"/>
<dbReference type="Gene3D" id="3.10.100.10">
    <property type="entry name" value="Mannose-Binding Protein A, subunit A"/>
    <property type="match status" value="1"/>
</dbReference>
<dbReference type="InterPro" id="IPR050111">
    <property type="entry name" value="C-type_lectin/snaclec_domain"/>
</dbReference>
<dbReference type="Proteomes" id="UP000076420">
    <property type="component" value="Unassembled WGS sequence"/>
</dbReference>
<protein>
    <recommendedName>
        <fullName evidence="2">C-type lectin domain-containing protein</fullName>
    </recommendedName>
</protein>
<dbReference type="InterPro" id="IPR016187">
    <property type="entry name" value="CTDL_fold"/>
</dbReference>
<dbReference type="AlphaFoldDB" id="A0A2C9M7F3"/>
<feature type="signal peptide" evidence="1">
    <location>
        <begin position="1"/>
        <end position="17"/>
    </location>
</feature>
<dbReference type="VEuPathDB" id="VectorBase:BGLAX_031737"/>
<dbReference type="PROSITE" id="PS50041">
    <property type="entry name" value="C_TYPE_LECTIN_2"/>
    <property type="match status" value="1"/>
</dbReference>
<reference evidence="3" key="1">
    <citation type="submission" date="2020-05" db="UniProtKB">
        <authorList>
            <consortium name="EnsemblMetazoa"/>
        </authorList>
    </citation>
    <scope>IDENTIFICATION</scope>
    <source>
        <strain evidence="3">BB02</strain>
    </source>
</reference>
<feature type="domain" description="C-type lectin" evidence="2">
    <location>
        <begin position="214"/>
        <end position="323"/>
    </location>
</feature>
<dbReference type="KEGG" id="bgt:106066963"/>
<dbReference type="InterPro" id="IPR001304">
    <property type="entry name" value="C-type_lectin-like"/>
</dbReference>
<keyword evidence="1" id="KW-0732">Signal</keyword>